<evidence type="ECO:0000313" key="4">
    <source>
        <dbReference type="EMBL" id="TXK06408.1"/>
    </source>
</evidence>
<comment type="caution">
    <text evidence="4">The sequence shown here is derived from an EMBL/GenBank/DDBJ whole genome shotgun (WGS) entry which is preliminary data.</text>
</comment>
<dbReference type="GO" id="GO:0032993">
    <property type="term" value="C:protein-DNA complex"/>
    <property type="evidence" value="ECO:0007669"/>
    <property type="project" value="TreeGrafter"/>
</dbReference>
<dbReference type="OrthoDB" id="5501430at2"/>
<dbReference type="PANTHER" id="PTHR43003">
    <property type="entry name" value="DNA-3-METHYLADENINE GLYCOSYLASE"/>
    <property type="match status" value="1"/>
</dbReference>
<dbReference type="InterPro" id="IPR011257">
    <property type="entry name" value="DNA_glycosylase"/>
</dbReference>
<keyword evidence="1" id="KW-0227">DNA damage</keyword>
<evidence type="ECO:0000313" key="5">
    <source>
        <dbReference type="Proteomes" id="UP000321196"/>
    </source>
</evidence>
<dbReference type="AlphaFoldDB" id="A0A5C8HTE3"/>
<dbReference type="GO" id="GO:0008725">
    <property type="term" value="F:DNA-3-methyladenine glycosylase activity"/>
    <property type="evidence" value="ECO:0007669"/>
    <property type="project" value="TreeGrafter"/>
</dbReference>
<accession>A0A5C8HTE3</accession>
<evidence type="ECO:0000256" key="2">
    <source>
        <dbReference type="ARBA" id="ARBA00023204"/>
    </source>
</evidence>
<keyword evidence="2" id="KW-0234">DNA repair</keyword>
<dbReference type="GO" id="GO:0043916">
    <property type="term" value="F:DNA-7-methylguanine glycosylase activity"/>
    <property type="evidence" value="ECO:0007669"/>
    <property type="project" value="TreeGrafter"/>
</dbReference>
<dbReference type="SUPFAM" id="SSF48150">
    <property type="entry name" value="DNA-glycosylase"/>
    <property type="match status" value="1"/>
</dbReference>
<dbReference type="PANTHER" id="PTHR43003:SF6">
    <property type="entry name" value="DNA GLYCOSYLASE"/>
    <property type="match status" value="1"/>
</dbReference>
<gene>
    <name evidence="4" type="ORF">FVP60_05480</name>
</gene>
<organism evidence="4 5">
    <name type="scientific">Microbacterium mitrae</name>
    <dbReference type="NCBI Taxonomy" id="664640"/>
    <lineage>
        <taxon>Bacteria</taxon>
        <taxon>Bacillati</taxon>
        <taxon>Actinomycetota</taxon>
        <taxon>Actinomycetes</taxon>
        <taxon>Micrococcales</taxon>
        <taxon>Microbacteriaceae</taxon>
        <taxon>Microbacterium</taxon>
    </lineage>
</organism>
<proteinExistence type="predicted"/>
<feature type="region of interest" description="Disordered" evidence="3">
    <location>
        <begin position="1"/>
        <end position="20"/>
    </location>
</feature>
<reference evidence="4 5" key="1">
    <citation type="submission" date="2019-08" db="EMBL/GenBank/DDBJ databases">
        <authorList>
            <person name="Dong K."/>
        </authorList>
    </citation>
    <scope>NUCLEOTIDE SEQUENCE [LARGE SCALE GENOMIC DNA]</scope>
    <source>
        <strain evidence="4 5">M4-8</strain>
    </source>
</reference>
<evidence type="ECO:0000256" key="3">
    <source>
        <dbReference type="SAM" id="MobiDB-lite"/>
    </source>
</evidence>
<dbReference type="GO" id="GO:0006285">
    <property type="term" value="P:base-excision repair, AP site formation"/>
    <property type="evidence" value="ECO:0007669"/>
    <property type="project" value="TreeGrafter"/>
</dbReference>
<dbReference type="GO" id="GO:0005737">
    <property type="term" value="C:cytoplasm"/>
    <property type="evidence" value="ECO:0007669"/>
    <property type="project" value="TreeGrafter"/>
</dbReference>
<keyword evidence="5" id="KW-1185">Reference proteome</keyword>
<dbReference type="Proteomes" id="UP000321196">
    <property type="component" value="Unassembled WGS sequence"/>
</dbReference>
<evidence type="ECO:0000256" key="1">
    <source>
        <dbReference type="ARBA" id="ARBA00022763"/>
    </source>
</evidence>
<dbReference type="GO" id="GO:0006307">
    <property type="term" value="P:DNA alkylation repair"/>
    <property type="evidence" value="ECO:0007669"/>
    <property type="project" value="TreeGrafter"/>
</dbReference>
<name>A0A5C8HTE3_9MICO</name>
<protein>
    <submittedName>
        <fullName evidence="4">DNA-3-methyladenine glycosylase 2 family protein</fullName>
    </submittedName>
</protein>
<dbReference type="InterPro" id="IPR051912">
    <property type="entry name" value="Alkylbase_DNA_Glycosylase/TA"/>
</dbReference>
<dbReference type="EMBL" id="VRSW01000001">
    <property type="protein sequence ID" value="TXK06408.1"/>
    <property type="molecule type" value="Genomic_DNA"/>
</dbReference>
<dbReference type="GO" id="GO:0032131">
    <property type="term" value="F:alkylated DNA binding"/>
    <property type="evidence" value="ECO:0007669"/>
    <property type="project" value="TreeGrafter"/>
</dbReference>
<dbReference type="RefSeq" id="WP_147825212.1">
    <property type="nucleotide sequence ID" value="NZ_BAAARG010000001.1"/>
</dbReference>
<dbReference type="Gene3D" id="1.10.340.30">
    <property type="entry name" value="Hypothetical protein, domain 2"/>
    <property type="match status" value="1"/>
</dbReference>
<sequence>MTNSASALHAGTRAHRRRPARAVAAVASTTAPRIDTVYTPPFDLDFRRVVGIHRRGQTDPTMRWEGNVLWRSVRTPLGAGTIALRQEGGTIRASAWGEGAAWLIDQLPALCGAHDDPSGFDPSLHPLIAESARRNPGMRLGRSDLLADALMSSILEQKVTALQAFHAWRDLIYWHGERAPGPRRLWVAPALERWRRIPSWDWHRAGVEPPQSRAAVTAAASDLGERLATAATGAERERLLTTVRGIGVWTAAEVRIRAYGDPDAVSFGDFHLAHEVGFALTGERVDDDGMRALLEPWAGHRQRVIRLIFASGVVEPRRAPRLHPEDHRAR</sequence>